<evidence type="ECO:0000313" key="2">
    <source>
        <dbReference type="EMBL" id="TFB05725.1"/>
    </source>
</evidence>
<evidence type="ECO:0000256" key="1">
    <source>
        <dbReference type="SAM" id="MobiDB-lite"/>
    </source>
</evidence>
<name>A0ABY2HEH9_9HYPO</name>
<protein>
    <submittedName>
        <fullName evidence="2">Uncharacterized protein</fullName>
    </submittedName>
</protein>
<sequence length="71" mass="7818">MTASVWRFPRHGSCQAAVGPAYSQPLLFSSTLAFQPHRRPVLGPARSSPATEHVPASTVEMHRPYQLPHNV</sequence>
<proteinExistence type="predicted"/>
<keyword evidence="3" id="KW-1185">Reference proteome</keyword>
<evidence type="ECO:0000313" key="3">
    <source>
        <dbReference type="Proteomes" id="UP001642720"/>
    </source>
</evidence>
<dbReference type="RefSeq" id="XP_073561926.1">
    <property type="nucleotide sequence ID" value="XM_073698898.1"/>
</dbReference>
<comment type="caution">
    <text evidence="2">The sequence shown here is derived from an EMBL/GenBank/DDBJ whole genome shotgun (WGS) entry which is preliminary data.</text>
</comment>
<feature type="region of interest" description="Disordered" evidence="1">
    <location>
        <begin position="39"/>
        <end position="71"/>
    </location>
</feature>
<gene>
    <name evidence="2" type="ORF">CCMA1212_001474</name>
</gene>
<accession>A0ABY2HEH9</accession>
<dbReference type="Proteomes" id="UP001642720">
    <property type="component" value="Unassembled WGS sequence"/>
</dbReference>
<dbReference type="GeneID" id="300573348"/>
<dbReference type="EMBL" id="PPTA01000002">
    <property type="protein sequence ID" value="TFB05725.1"/>
    <property type="molecule type" value="Genomic_DNA"/>
</dbReference>
<reference evidence="2 3" key="1">
    <citation type="submission" date="2018-01" db="EMBL/GenBank/DDBJ databases">
        <title>Genome characterization of the sugarcane-associated fungus Trichoderma ghanense CCMA-1212 and their application in lignocelulose bioconversion.</title>
        <authorList>
            <person name="Steindorff A.S."/>
            <person name="Mendes T.D."/>
            <person name="Vilela E.S.D."/>
            <person name="Rodrigues D.S."/>
            <person name="Formighieri E.F."/>
            <person name="Melo I.S."/>
            <person name="Favaro L.C.L."/>
        </authorList>
    </citation>
    <scope>NUCLEOTIDE SEQUENCE [LARGE SCALE GENOMIC DNA]</scope>
    <source>
        <strain evidence="2 3">CCMA-1212</strain>
    </source>
</reference>
<organism evidence="2 3">
    <name type="scientific">Trichoderma ghanense</name>
    <dbReference type="NCBI Taxonomy" id="65468"/>
    <lineage>
        <taxon>Eukaryota</taxon>
        <taxon>Fungi</taxon>
        <taxon>Dikarya</taxon>
        <taxon>Ascomycota</taxon>
        <taxon>Pezizomycotina</taxon>
        <taxon>Sordariomycetes</taxon>
        <taxon>Hypocreomycetidae</taxon>
        <taxon>Hypocreales</taxon>
        <taxon>Hypocreaceae</taxon>
        <taxon>Trichoderma</taxon>
    </lineage>
</organism>
<feature type="non-terminal residue" evidence="2">
    <location>
        <position position="71"/>
    </location>
</feature>